<evidence type="ECO:0000313" key="4">
    <source>
        <dbReference type="Proteomes" id="UP001165378"/>
    </source>
</evidence>
<feature type="compositionally biased region" description="Low complexity" evidence="1">
    <location>
        <begin position="150"/>
        <end position="164"/>
    </location>
</feature>
<dbReference type="AlphaFoldDB" id="A0AA41PYJ0"/>
<dbReference type="SUPFAM" id="SSF55961">
    <property type="entry name" value="Bet v1-like"/>
    <property type="match status" value="1"/>
</dbReference>
<keyword evidence="2" id="KW-0812">Transmembrane</keyword>
<reference evidence="3" key="1">
    <citation type="submission" date="2022-01" db="EMBL/GenBank/DDBJ databases">
        <title>Genome-Based Taxonomic Classification of the Phylum Actinobacteria.</title>
        <authorList>
            <person name="Gao Y."/>
        </authorList>
    </citation>
    <scope>NUCLEOTIDE SEQUENCE</scope>
    <source>
        <strain evidence="3">KLBMP 8922</strain>
    </source>
</reference>
<name>A0AA41PYJ0_9ACTN</name>
<dbReference type="InterPro" id="IPR023393">
    <property type="entry name" value="START-like_dom_sf"/>
</dbReference>
<keyword evidence="2" id="KW-1133">Transmembrane helix</keyword>
<feature type="transmembrane region" description="Helical" evidence="2">
    <location>
        <begin position="242"/>
        <end position="263"/>
    </location>
</feature>
<dbReference type="Gene3D" id="3.30.530.20">
    <property type="match status" value="1"/>
</dbReference>
<evidence type="ECO:0000256" key="1">
    <source>
        <dbReference type="SAM" id="MobiDB-lite"/>
    </source>
</evidence>
<evidence type="ECO:0000256" key="2">
    <source>
        <dbReference type="SAM" id="Phobius"/>
    </source>
</evidence>
<feature type="region of interest" description="Disordered" evidence="1">
    <location>
        <begin position="147"/>
        <end position="183"/>
    </location>
</feature>
<proteinExistence type="predicted"/>
<sequence>MRFTSTVPVAAAPDAVFALINDVERVATCMPGAVLQGRDGEAWHGGVKVKVGPVTAAYAGTVRFLEVDPAQRTLRVQAKGTDTHGSGDAEAEVTLEVRDDPAGARLELVTDLVIRGKIAQFGKGAITAVSDRILRQFARNLGGLLEGGDPAPALPNATTAASARGGTGGGTGAGDSGVLGDGTGDGGRHLAAVGTVRTGPAAAHADAGGHPVSSSGTPAFQPVAGPELDGLALLGGPAVAKYAPIVGAFAFGLFEGWLLGRLVSVERQLRQLRAQGKA</sequence>
<dbReference type="PANTHER" id="PTHR38588">
    <property type="entry name" value="BLL0334 PROTEIN"/>
    <property type="match status" value="1"/>
</dbReference>
<dbReference type="InterPro" id="IPR010419">
    <property type="entry name" value="CO_DH_gsu"/>
</dbReference>
<dbReference type="RefSeq" id="WP_235052114.1">
    <property type="nucleotide sequence ID" value="NZ_JAKFHA010000005.1"/>
</dbReference>
<dbReference type="Pfam" id="PF06240">
    <property type="entry name" value="COXG"/>
    <property type="match status" value="1"/>
</dbReference>
<protein>
    <submittedName>
        <fullName evidence="3">SRPBCC family protein</fullName>
    </submittedName>
</protein>
<keyword evidence="4" id="KW-1185">Reference proteome</keyword>
<feature type="compositionally biased region" description="Gly residues" evidence="1">
    <location>
        <begin position="165"/>
        <end position="183"/>
    </location>
</feature>
<keyword evidence="2" id="KW-0472">Membrane</keyword>
<organism evidence="3 4">
    <name type="scientific">Yinghuangia soli</name>
    <dbReference type="NCBI Taxonomy" id="2908204"/>
    <lineage>
        <taxon>Bacteria</taxon>
        <taxon>Bacillati</taxon>
        <taxon>Actinomycetota</taxon>
        <taxon>Actinomycetes</taxon>
        <taxon>Kitasatosporales</taxon>
        <taxon>Streptomycetaceae</taxon>
        <taxon>Yinghuangia</taxon>
    </lineage>
</organism>
<comment type="caution">
    <text evidence="3">The sequence shown here is derived from an EMBL/GenBank/DDBJ whole genome shotgun (WGS) entry which is preliminary data.</text>
</comment>
<dbReference type="EMBL" id="JAKFHA010000005">
    <property type="protein sequence ID" value="MCF2527947.1"/>
    <property type="molecule type" value="Genomic_DNA"/>
</dbReference>
<evidence type="ECO:0000313" key="3">
    <source>
        <dbReference type="EMBL" id="MCF2527947.1"/>
    </source>
</evidence>
<accession>A0AA41PYJ0</accession>
<dbReference type="CDD" id="cd07823">
    <property type="entry name" value="SRPBCC_5"/>
    <property type="match status" value="1"/>
</dbReference>
<dbReference type="PANTHER" id="PTHR38588:SF1">
    <property type="entry name" value="BLL0334 PROTEIN"/>
    <property type="match status" value="1"/>
</dbReference>
<gene>
    <name evidence="3" type="ORF">LZ495_12050</name>
</gene>
<dbReference type="Proteomes" id="UP001165378">
    <property type="component" value="Unassembled WGS sequence"/>
</dbReference>